<dbReference type="PANTHER" id="PTHR15298">
    <property type="entry name" value="L-COA N-ACYLTRANSFERASE-RELATED"/>
    <property type="match status" value="1"/>
</dbReference>
<dbReference type="EC" id="2.3.1.-" evidence="3"/>
<evidence type="ECO:0000313" key="5">
    <source>
        <dbReference type="Ensembl" id="ENSFTIP00000020380.1"/>
    </source>
</evidence>
<name>A0A8C4V5M8_FALTI</name>
<reference evidence="5" key="1">
    <citation type="submission" date="2025-08" db="UniProtKB">
        <authorList>
            <consortium name="Ensembl"/>
        </authorList>
    </citation>
    <scope>IDENTIFICATION</scope>
</reference>
<organism evidence="5 6">
    <name type="scientific">Falco tinnunculus</name>
    <name type="common">Common kestrel</name>
    <dbReference type="NCBI Taxonomy" id="100819"/>
    <lineage>
        <taxon>Eukaryota</taxon>
        <taxon>Metazoa</taxon>
        <taxon>Chordata</taxon>
        <taxon>Craniata</taxon>
        <taxon>Vertebrata</taxon>
        <taxon>Euteleostomi</taxon>
        <taxon>Archelosauria</taxon>
        <taxon>Archosauria</taxon>
        <taxon>Dinosauria</taxon>
        <taxon>Saurischia</taxon>
        <taxon>Theropoda</taxon>
        <taxon>Coelurosauria</taxon>
        <taxon>Aves</taxon>
        <taxon>Neognathae</taxon>
        <taxon>Neoaves</taxon>
        <taxon>Telluraves</taxon>
        <taxon>Australaves</taxon>
        <taxon>Falconiformes</taxon>
        <taxon>Falconidae</taxon>
        <taxon>Falco</taxon>
    </lineage>
</organism>
<dbReference type="OrthoDB" id="61870at2759"/>
<dbReference type="PROSITE" id="PS51186">
    <property type="entry name" value="GNAT"/>
    <property type="match status" value="1"/>
</dbReference>
<feature type="domain" description="N-acetyltransferase" evidence="4">
    <location>
        <begin position="148"/>
        <end position="286"/>
    </location>
</feature>
<dbReference type="InterPro" id="IPR015938">
    <property type="entry name" value="Glycine_N-acyltransferase_N"/>
</dbReference>
<dbReference type="Pfam" id="PF08444">
    <property type="entry name" value="Gly_acyl_tr_C"/>
    <property type="match status" value="1"/>
</dbReference>
<dbReference type="PANTHER" id="PTHR15298:SF1">
    <property type="entry name" value="GLYCINE N-ACYLTRANSFERASE-LIKE PROTEIN"/>
    <property type="match status" value="1"/>
</dbReference>
<dbReference type="InterPro" id="IPR013652">
    <property type="entry name" value="Glycine_N-acyltransferase_C"/>
</dbReference>
<dbReference type="GO" id="GO:0005739">
    <property type="term" value="C:mitochondrion"/>
    <property type="evidence" value="ECO:0007669"/>
    <property type="project" value="InterPro"/>
</dbReference>
<evidence type="ECO:0000256" key="1">
    <source>
        <dbReference type="ARBA" id="ARBA00022679"/>
    </source>
</evidence>
<protein>
    <recommendedName>
        <fullName evidence="3">Glycine N-acyltransferase-like protein</fullName>
        <ecNumber evidence="3">2.3.1.-</ecNumber>
    </recommendedName>
</protein>
<keyword evidence="6" id="KW-1185">Reference proteome</keyword>
<dbReference type="Ensembl" id="ENSFTIT00000021223.1">
    <property type="protein sequence ID" value="ENSFTIP00000020380.1"/>
    <property type="gene ID" value="ENSFTIG00000013258.1"/>
</dbReference>
<sequence length="286" mass="31088">MFLVLLFPTPLRKLLRSHVYGAVMNINRGNPGEFEVVVDSWPNFSAVLARRSGQVAGGDTGGGAGWHWGALWLDLRCWGQRLGLRVAPGDTGEGINDMPGSGRGGLETGMGEWSPLTALSPGLQEGVATVSQAIAGTKGIELEVSEYYTYPHPDPSTILAHVDLLNETWTYGGNARSRRYLAEVLERFPSICLQDETGQPISWTLTDPFGTGAHGYTLPTHRNRGHMRAVLVLAARQAQARGFPFFGHTATGNRPMQRLMEELGHQRLPGLCRFILHNPGLGRAGP</sequence>
<reference evidence="5" key="2">
    <citation type="submission" date="2025-09" db="UniProtKB">
        <authorList>
            <consortium name="Ensembl"/>
        </authorList>
    </citation>
    <scope>IDENTIFICATION</scope>
</reference>
<proteinExistence type="inferred from homology"/>
<evidence type="ECO:0000256" key="2">
    <source>
        <dbReference type="ARBA" id="ARBA00023315"/>
    </source>
</evidence>
<dbReference type="GO" id="GO:0047961">
    <property type="term" value="F:glycine N-acyltransferase activity"/>
    <property type="evidence" value="ECO:0007669"/>
    <property type="project" value="InterPro"/>
</dbReference>
<dbReference type="Gene3D" id="3.40.630.30">
    <property type="match status" value="1"/>
</dbReference>
<dbReference type="InterPro" id="IPR016181">
    <property type="entry name" value="Acyl_CoA_acyltransferase"/>
</dbReference>
<dbReference type="Pfam" id="PF06021">
    <property type="entry name" value="Gly_acyl_tr_N"/>
    <property type="match status" value="1"/>
</dbReference>
<evidence type="ECO:0000313" key="6">
    <source>
        <dbReference type="Proteomes" id="UP000694562"/>
    </source>
</evidence>
<evidence type="ECO:0000256" key="3">
    <source>
        <dbReference type="RuleBase" id="RU368002"/>
    </source>
</evidence>
<keyword evidence="1 3" id="KW-0808">Transferase</keyword>
<keyword evidence="2 3" id="KW-0012">Acyltransferase</keyword>
<accession>A0A8C4V5M8</accession>
<dbReference type="AlphaFoldDB" id="A0A8C4V5M8"/>
<evidence type="ECO:0000259" key="4">
    <source>
        <dbReference type="PROSITE" id="PS51186"/>
    </source>
</evidence>
<dbReference type="InterPro" id="IPR010313">
    <property type="entry name" value="Glycine_N-acyltransferase"/>
</dbReference>
<comment type="similarity">
    <text evidence="3">Belongs to the glycine N-acyltransferase family.</text>
</comment>
<dbReference type="SUPFAM" id="SSF55729">
    <property type="entry name" value="Acyl-CoA N-acyltransferases (Nat)"/>
    <property type="match status" value="1"/>
</dbReference>
<dbReference type="Proteomes" id="UP000694562">
    <property type="component" value="Unplaced"/>
</dbReference>
<dbReference type="InterPro" id="IPR000182">
    <property type="entry name" value="GNAT_dom"/>
</dbReference>